<protein>
    <submittedName>
        <fullName evidence="4">Alpha/beta hydrolase</fullName>
    </submittedName>
</protein>
<dbReference type="Gene3D" id="3.40.50.1820">
    <property type="entry name" value="alpha/beta hydrolase"/>
    <property type="match status" value="1"/>
</dbReference>
<evidence type="ECO:0000256" key="1">
    <source>
        <dbReference type="ARBA" id="ARBA00010515"/>
    </source>
</evidence>
<dbReference type="InterPro" id="IPR050300">
    <property type="entry name" value="GDXG_lipolytic_enzyme"/>
</dbReference>
<evidence type="ECO:0000313" key="5">
    <source>
        <dbReference type="Proteomes" id="UP000606724"/>
    </source>
</evidence>
<dbReference type="PANTHER" id="PTHR48081">
    <property type="entry name" value="AB HYDROLASE SUPERFAMILY PROTEIN C4A8.06C"/>
    <property type="match status" value="1"/>
</dbReference>
<dbReference type="Proteomes" id="UP000606724">
    <property type="component" value="Unassembled WGS sequence"/>
</dbReference>
<comment type="caution">
    <text evidence="4">The sequence shown here is derived from an EMBL/GenBank/DDBJ whole genome shotgun (WGS) entry which is preliminary data.</text>
</comment>
<organism evidence="4 5">
    <name type="scientific">Psychrobacter communis</name>
    <dbReference type="NCBI Taxonomy" id="2762238"/>
    <lineage>
        <taxon>Bacteria</taxon>
        <taxon>Pseudomonadati</taxon>
        <taxon>Pseudomonadota</taxon>
        <taxon>Gammaproteobacteria</taxon>
        <taxon>Moraxellales</taxon>
        <taxon>Moraxellaceae</taxon>
        <taxon>Psychrobacter</taxon>
    </lineage>
</organism>
<dbReference type="GO" id="GO:0016787">
    <property type="term" value="F:hydrolase activity"/>
    <property type="evidence" value="ECO:0007669"/>
    <property type="project" value="UniProtKB-KW"/>
</dbReference>
<name>A0ABR8RHP3_9GAMM</name>
<comment type="similarity">
    <text evidence="1">Belongs to the 'GDXG' lipolytic enzyme family.</text>
</comment>
<dbReference type="PANTHER" id="PTHR48081:SF8">
    <property type="entry name" value="ALPHA_BETA HYDROLASE FOLD-3 DOMAIN-CONTAINING PROTEIN-RELATED"/>
    <property type="match status" value="1"/>
</dbReference>
<keyword evidence="5" id="KW-1185">Reference proteome</keyword>
<dbReference type="InterPro" id="IPR013094">
    <property type="entry name" value="AB_hydrolase_3"/>
</dbReference>
<feature type="domain" description="Alpha/beta hydrolase fold-3" evidence="3">
    <location>
        <begin position="233"/>
        <end position="459"/>
    </location>
</feature>
<evidence type="ECO:0000256" key="2">
    <source>
        <dbReference type="ARBA" id="ARBA00022801"/>
    </source>
</evidence>
<evidence type="ECO:0000259" key="3">
    <source>
        <dbReference type="Pfam" id="PF07859"/>
    </source>
</evidence>
<keyword evidence="2 4" id="KW-0378">Hydrolase</keyword>
<proteinExistence type="inferred from homology"/>
<dbReference type="InterPro" id="IPR029058">
    <property type="entry name" value="AB_hydrolase_fold"/>
</dbReference>
<sequence>MPYSATLSVNTLLNKAVRTLNLTSLAQEKRQHSSVNSSNNSLENVEKEPLQINTLQISTDDRQSCIDSEPLSIRDKVLHHNLLTTYQPHLLHYAMKSIGLLPETVLDSLVGYLDGPTAKQYEHVDAHLRLILAVNSKLKTPLQLSEMGELRKRFATDAVAMQTPRVWQQASSSLFDTIKPFTKKNEPSVNWEDKTIANADDGDMLIRCYQKQVNAAGFSFKKKTKINPDETVMLFFHGGGFCIGDINTHHEFCHAVCERTGWPVVSVDYRLAPEHPAPTGLRDCIAAYAWLADNCYKFGALASRIVLAGDSAGGGLSTMIAQQVITPSAKAWQDLGVDGQKTFEILQRLPQPLAQMPLYPVTDIENDYPSWELYGEGLLLDHADVAVFDAACLENSPLPRQHILTSPMLGDNRHICPTYVVAAELDVLRDEAFAYAKQLEDYGRAVQTYTVYGAPHGFIHFMSVHQGLEQQTNHIIHGFAGFVRDVISTQNLLAA</sequence>
<evidence type="ECO:0000313" key="4">
    <source>
        <dbReference type="EMBL" id="MBD7947318.1"/>
    </source>
</evidence>
<gene>
    <name evidence="4" type="ORF">H9653_04695</name>
</gene>
<dbReference type="SUPFAM" id="SSF53474">
    <property type="entry name" value="alpha/beta-Hydrolases"/>
    <property type="match status" value="1"/>
</dbReference>
<reference evidence="4 5" key="1">
    <citation type="submission" date="2020-08" db="EMBL/GenBank/DDBJ databases">
        <title>A Genomic Blueprint of the Chicken Gut Microbiome.</title>
        <authorList>
            <person name="Gilroy R."/>
            <person name="Ravi A."/>
            <person name="Getino M."/>
            <person name="Pursley I."/>
            <person name="Horton D.L."/>
            <person name="Alikhan N.-F."/>
            <person name="Baker D."/>
            <person name="Gharbi K."/>
            <person name="Hall N."/>
            <person name="Watson M."/>
            <person name="Adriaenssens E.M."/>
            <person name="Foster-Nyarko E."/>
            <person name="Jarju S."/>
            <person name="Secka A."/>
            <person name="Antonio M."/>
            <person name="Oren A."/>
            <person name="Chaudhuri R."/>
            <person name="La Ragione R.M."/>
            <person name="Hildebrand F."/>
            <person name="Pallen M.J."/>
        </authorList>
    </citation>
    <scope>NUCLEOTIDE SEQUENCE [LARGE SCALE GENOMIC DNA]</scope>
    <source>
        <strain evidence="4 5">Sa4CVA2</strain>
    </source>
</reference>
<dbReference type="Pfam" id="PF07859">
    <property type="entry name" value="Abhydrolase_3"/>
    <property type="match status" value="1"/>
</dbReference>
<dbReference type="RefSeq" id="WP_191690821.1">
    <property type="nucleotide sequence ID" value="NZ_JACSQR010000008.1"/>
</dbReference>
<accession>A0ABR8RHP3</accession>
<dbReference type="EMBL" id="JACSQR010000008">
    <property type="protein sequence ID" value="MBD7947318.1"/>
    <property type="molecule type" value="Genomic_DNA"/>
</dbReference>
<dbReference type="PROSITE" id="PS01173">
    <property type="entry name" value="LIPASE_GDXG_HIS"/>
    <property type="match status" value="1"/>
</dbReference>
<dbReference type="InterPro" id="IPR002168">
    <property type="entry name" value="Lipase_GDXG_HIS_AS"/>
</dbReference>